<keyword evidence="6" id="KW-1185">Reference proteome</keyword>
<name>A0AA90R544_9BACI</name>
<keyword evidence="1" id="KW-0235">DNA replication</keyword>
<evidence type="ECO:0000259" key="4">
    <source>
        <dbReference type="PROSITE" id="PS50076"/>
    </source>
</evidence>
<dbReference type="AlphaFoldDB" id="A0AA90R544"/>
<reference evidence="5" key="1">
    <citation type="submission" date="2023-08" db="EMBL/GenBank/DDBJ databases">
        <title>Nitrogen cycling bacteria in agricultural field soils.</title>
        <authorList>
            <person name="Jang J."/>
        </authorList>
    </citation>
    <scope>NUCLEOTIDE SEQUENCE</scope>
    <source>
        <strain evidence="5">PS3-36</strain>
    </source>
</reference>
<evidence type="ECO:0000313" key="5">
    <source>
        <dbReference type="EMBL" id="MDQ6597536.1"/>
    </source>
</evidence>
<gene>
    <name evidence="5" type="ORF">RCG21_14400</name>
</gene>
<accession>A0AA90R544</accession>
<sequence>MLNVKEVTVHLKEEGITDSELTVIQWILEGKITARRAKNLKIDYLVNPSDLASFIIEKKIEEKTKRYGVDFQHWEKTFKENQKLKEDIEQLKSSVRIEQAKVRSLKKMLQAEYALTAAPPLTFNTIFGLDESADPSLLKKEFKKLLKCLHPDRGGDEQLFKIFYEHYNKLR</sequence>
<dbReference type="RefSeq" id="WP_308913298.1">
    <property type="nucleotide sequence ID" value="NZ_JAVGVR010000001.1"/>
</dbReference>
<organism evidence="5 6">
    <name type="scientific">Bacillus salipaludis</name>
    <dbReference type="NCBI Taxonomy" id="2547811"/>
    <lineage>
        <taxon>Bacteria</taxon>
        <taxon>Bacillati</taxon>
        <taxon>Bacillota</taxon>
        <taxon>Bacilli</taxon>
        <taxon>Bacillales</taxon>
        <taxon>Bacillaceae</taxon>
        <taxon>Bacillus</taxon>
    </lineage>
</organism>
<dbReference type="PROSITE" id="PS50076">
    <property type="entry name" value="DNAJ_2"/>
    <property type="match status" value="1"/>
</dbReference>
<dbReference type="SUPFAM" id="SSF46565">
    <property type="entry name" value="Chaperone J-domain"/>
    <property type="match status" value="1"/>
</dbReference>
<dbReference type="Gene3D" id="1.10.287.110">
    <property type="entry name" value="DnaJ domain"/>
    <property type="match status" value="1"/>
</dbReference>
<protein>
    <submittedName>
        <fullName evidence="5">J domain-containing protein</fullName>
    </submittedName>
</protein>
<proteinExistence type="predicted"/>
<keyword evidence="3" id="KW-0175">Coiled coil</keyword>
<dbReference type="InterPro" id="IPR036869">
    <property type="entry name" value="J_dom_sf"/>
</dbReference>
<dbReference type="GO" id="GO:0006260">
    <property type="term" value="P:DNA replication"/>
    <property type="evidence" value="ECO:0007669"/>
    <property type="project" value="UniProtKB-KW"/>
</dbReference>
<dbReference type="InterPro" id="IPR001623">
    <property type="entry name" value="DnaJ_domain"/>
</dbReference>
<dbReference type="EMBL" id="JAVGVR010000001">
    <property type="protein sequence ID" value="MDQ6597536.1"/>
    <property type="molecule type" value="Genomic_DNA"/>
</dbReference>
<evidence type="ECO:0000313" key="6">
    <source>
        <dbReference type="Proteomes" id="UP001178888"/>
    </source>
</evidence>
<feature type="coiled-coil region" evidence="3">
    <location>
        <begin position="81"/>
        <end position="108"/>
    </location>
</feature>
<dbReference type="Proteomes" id="UP001178888">
    <property type="component" value="Unassembled WGS sequence"/>
</dbReference>
<comment type="caution">
    <text evidence="5">The sequence shown here is derived from an EMBL/GenBank/DDBJ whole genome shotgun (WGS) entry which is preliminary data.</text>
</comment>
<evidence type="ECO:0000256" key="2">
    <source>
        <dbReference type="ARBA" id="ARBA00023016"/>
    </source>
</evidence>
<evidence type="ECO:0000256" key="3">
    <source>
        <dbReference type="SAM" id="Coils"/>
    </source>
</evidence>
<keyword evidence="2" id="KW-0346">Stress response</keyword>
<evidence type="ECO:0000256" key="1">
    <source>
        <dbReference type="ARBA" id="ARBA00022705"/>
    </source>
</evidence>
<feature type="domain" description="J" evidence="4">
    <location>
        <begin position="122"/>
        <end position="171"/>
    </location>
</feature>